<dbReference type="EMBL" id="JH795856">
    <property type="protein sequence ID" value="EJU05370.1"/>
    <property type="molecule type" value="Genomic_DNA"/>
</dbReference>
<name>M5GAI7_DACPD</name>
<gene>
    <name evidence="2" type="ORF">DACRYDRAFT_19895</name>
</gene>
<dbReference type="AlphaFoldDB" id="M5GAI7"/>
<evidence type="ECO:0000256" key="1">
    <source>
        <dbReference type="SAM" id="Phobius"/>
    </source>
</evidence>
<dbReference type="RefSeq" id="XP_040632264.1">
    <property type="nucleotide sequence ID" value="XM_040771707.1"/>
</dbReference>
<dbReference type="HOGENOM" id="CLU_1682072_0_0_1"/>
<feature type="non-terminal residue" evidence="2">
    <location>
        <position position="1"/>
    </location>
</feature>
<keyword evidence="1" id="KW-0812">Transmembrane</keyword>
<feature type="transmembrane region" description="Helical" evidence="1">
    <location>
        <begin position="29"/>
        <end position="49"/>
    </location>
</feature>
<accession>M5GAI7</accession>
<sequence length="157" mass="17597">MELLVGLAALLLLGGVLVLAPNGSSWAALAFMSLGVIGSIYLLHISSTWDYRDIPLHRNVFQEMLHELREMISLSYLYHTPKSIQEAEVAKQKLNMRVSVFVGLHTPDVGEREPCLQSAHAFGPMNWHNFRMFEGDLRDLSCGLITHLLERTSPALL</sequence>
<organism evidence="2 3">
    <name type="scientific">Dacryopinax primogenitus (strain DJM 731)</name>
    <name type="common">Brown rot fungus</name>
    <dbReference type="NCBI Taxonomy" id="1858805"/>
    <lineage>
        <taxon>Eukaryota</taxon>
        <taxon>Fungi</taxon>
        <taxon>Dikarya</taxon>
        <taxon>Basidiomycota</taxon>
        <taxon>Agaricomycotina</taxon>
        <taxon>Dacrymycetes</taxon>
        <taxon>Dacrymycetales</taxon>
        <taxon>Dacrymycetaceae</taxon>
        <taxon>Dacryopinax</taxon>
    </lineage>
</organism>
<dbReference type="OrthoDB" id="10677694at2759"/>
<evidence type="ECO:0000313" key="2">
    <source>
        <dbReference type="EMBL" id="EJU05370.1"/>
    </source>
</evidence>
<reference evidence="2 3" key="1">
    <citation type="journal article" date="2012" name="Science">
        <title>The Paleozoic origin of enzymatic lignin decomposition reconstructed from 31 fungal genomes.</title>
        <authorList>
            <person name="Floudas D."/>
            <person name="Binder M."/>
            <person name="Riley R."/>
            <person name="Barry K."/>
            <person name="Blanchette R.A."/>
            <person name="Henrissat B."/>
            <person name="Martinez A.T."/>
            <person name="Otillar R."/>
            <person name="Spatafora J.W."/>
            <person name="Yadav J.S."/>
            <person name="Aerts A."/>
            <person name="Benoit I."/>
            <person name="Boyd A."/>
            <person name="Carlson A."/>
            <person name="Copeland A."/>
            <person name="Coutinho P.M."/>
            <person name="de Vries R.P."/>
            <person name="Ferreira P."/>
            <person name="Findley K."/>
            <person name="Foster B."/>
            <person name="Gaskell J."/>
            <person name="Glotzer D."/>
            <person name="Gorecki P."/>
            <person name="Heitman J."/>
            <person name="Hesse C."/>
            <person name="Hori C."/>
            <person name="Igarashi K."/>
            <person name="Jurgens J.A."/>
            <person name="Kallen N."/>
            <person name="Kersten P."/>
            <person name="Kohler A."/>
            <person name="Kuees U."/>
            <person name="Kumar T.K.A."/>
            <person name="Kuo A."/>
            <person name="LaButti K."/>
            <person name="Larrondo L.F."/>
            <person name="Lindquist E."/>
            <person name="Ling A."/>
            <person name="Lombard V."/>
            <person name="Lucas S."/>
            <person name="Lundell T."/>
            <person name="Martin R."/>
            <person name="McLaughlin D.J."/>
            <person name="Morgenstern I."/>
            <person name="Morin E."/>
            <person name="Murat C."/>
            <person name="Nagy L.G."/>
            <person name="Nolan M."/>
            <person name="Ohm R.A."/>
            <person name="Patyshakuliyeva A."/>
            <person name="Rokas A."/>
            <person name="Ruiz-Duenas F.J."/>
            <person name="Sabat G."/>
            <person name="Salamov A."/>
            <person name="Samejima M."/>
            <person name="Schmutz J."/>
            <person name="Slot J.C."/>
            <person name="St John F."/>
            <person name="Stenlid J."/>
            <person name="Sun H."/>
            <person name="Sun S."/>
            <person name="Syed K."/>
            <person name="Tsang A."/>
            <person name="Wiebenga A."/>
            <person name="Young D."/>
            <person name="Pisabarro A."/>
            <person name="Eastwood D.C."/>
            <person name="Martin F."/>
            <person name="Cullen D."/>
            <person name="Grigoriev I.V."/>
            <person name="Hibbett D.S."/>
        </authorList>
    </citation>
    <scope>NUCLEOTIDE SEQUENCE [LARGE SCALE GENOMIC DNA]</scope>
    <source>
        <strain evidence="2 3">DJM-731 SS1</strain>
    </source>
</reference>
<dbReference type="GeneID" id="63686769"/>
<protein>
    <submittedName>
        <fullName evidence="2">Uncharacterized protein</fullName>
    </submittedName>
</protein>
<keyword evidence="3" id="KW-1185">Reference proteome</keyword>
<dbReference type="Proteomes" id="UP000030653">
    <property type="component" value="Unassembled WGS sequence"/>
</dbReference>
<keyword evidence="1" id="KW-1133">Transmembrane helix</keyword>
<evidence type="ECO:0000313" key="3">
    <source>
        <dbReference type="Proteomes" id="UP000030653"/>
    </source>
</evidence>
<keyword evidence="1" id="KW-0472">Membrane</keyword>
<proteinExistence type="predicted"/>